<organism evidence="2 3">
    <name type="scientific">Trypanosoma conorhini</name>
    <dbReference type="NCBI Taxonomy" id="83891"/>
    <lineage>
        <taxon>Eukaryota</taxon>
        <taxon>Discoba</taxon>
        <taxon>Euglenozoa</taxon>
        <taxon>Kinetoplastea</taxon>
        <taxon>Metakinetoplastina</taxon>
        <taxon>Trypanosomatida</taxon>
        <taxon>Trypanosomatidae</taxon>
        <taxon>Trypanosoma</taxon>
    </lineage>
</organism>
<name>A0A422PXI6_9TRYP</name>
<dbReference type="EMBL" id="MKKU01000137">
    <property type="protein sequence ID" value="RNF22453.1"/>
    <property type="molecule type" value="Genomic_DNA"/>
</dbReference>
<feature type="region of interest" description="Disordered" evidence="1">
    <location>
        <begin position="15"/>
        <end position="85"/>
    </location>
</feature>
<feature type="region of interest" description="Disordered" evidence="1">
    <location>
        <begin position="309"/>
        <end position="350"/>
    </location>
</feature>
<dbReference type="AlphaFoldDB" id="A0A422PXI6"/>
<comment type="caution">
    <text evidence="2">The sequence shown here is derived from an EMBL/GenBank/DDBJ whole genome shotgun (WGS) entry which is preliminary data.</text>
</comment>
<evidence type="ECO:0000313" key="2">
    <source>
        <dbReference type="EMBL" id="RNF22453.1"/>
    </source>
</evidence>
<dbReference type="OrthoDB" id="250101at2759"/>
<sequence>MQNDLAQILQSIDWESIREESETTSAGATSVPAALPSDASLPHAESGVSGHVEGARDGSSMAATSIPVPQQQQQQQQQQQMPTLQMGPAGGAYYVNAPSYQAIGMPAPQGRGQVQTQPMMFAQPGGQVMYMQMPYFQHAAYQHNISPQQLYSTPQNPYYHPHFVQLPVEGQMLPQMPQLPQQQQQQQQQYCPPSALPTRGMSTAAFQQQKQQPDFVDNQGGFVCLLPGTQLPQGAPLYYYGVRPTRQYLATQQQENFFDPPGYNTAFWQANSQFTDRTENSARREGKGKSSRVPSCTLCGQSNFTSESALRSHVRTKHGDNGSPPATLQSTESAVNVTPAAAPDDKDLPG</sequence>
<evidence type="ECO:0000256" key="1">
    <source>
        <dbReference type="SAM" id="MobiDB-lite"/>
    </source>
</evidence>
<reference evidence="2 3" key="1">
    <citation type="journal article" date="2018" name="BMC Genomics">
        <title>Genomic comparison of Trypanosoma conorhini and Trypanosoma rangeli to Trypanosoma cruzi strains of high and low virulence.</title>
        <authorList>
            <person name="Bradwell K.R."/>
            <person name="Koparde V.N."/>
            <person name="Matveyev A.V."/>
            <person name="Serrano M.G."/>
            <person name="Alves J.M."/>
            <person name="Parikh H."/>
            <person name="Huang B."/>
            <person name="Lee V."/>
            <person name="Espinosa-Alvarez O."/>
            <person name="Ortiz P.A."/>
            <person name="Costa-Martins A.G."/>
            <person name="Teixeira M.M."/>
            <person name="Buck G.A."/>
        </authorList>
    </citation>
    <scope>NUCLEOTIDE SEQUENCE [LARGE SCALE GENOMIC DNA]</scope>
    <source>
        <strain evidence="2 3">025E</strain>
    </source>
</reference>
<dbReference type="RefSeq" id="XP_029229838.1">
    <property type="nucleotide sequence ID" value="XM_029370047.1"/>
</dbReference>
<dbReference type="GeneID" id="40316736"/>
<evidence type="ECO:0000313" key="3">
    <source>
        <dbReference type="Proteomes" id="UP000284403"/>
    </source>
</evidence>
<accession>A0A422PXI6</accession>
<protein>
    <submittedName>
        <fullName evidence="2">Uncharacterized protein</fullName>
    </submittedName>
</protein>
<dbReference type="Proteomes" id="UP000284403">
    <property type="component" value="Unassembled WGS sequence"/>
</dbReference>
<feature type="compositionally biased region" description="Low complexity" evidence="1">
    <location>
        <begin position="70"/>
        <end position="80"/>
    </location>
</feature>
<keyword evidence="3" id="KW-1185">Reference proteome</keyword>
<feature type="region of interest" description="Disordered" evidence="1">
    <location>
        <begin position="274"/>
        <end position="294"/>
    </location>
</feature>
<feature type="compositionally biased region" description="Basic and acidic residues" evidence="1">
    <location>
        <begin position="276"/>
        <end position="288"/>
    </location>
</feature>
<proteinExistence type="predicted"/>
<feature type="compositionally biased region" description="Polar residues" evidence="1">
    <location>
        <begin position="324"/>
        <end position="336"/>
    </location>
</feature>
<gene>
    <name evidence="2" type="ORF">Tco025E_03125</name>
</gene>